<gene>
    <name evidence="2" type="ordered locus">VMUT_1747</name>
</gene>
<reference evidence="2 3" key="1">
    <citation type="journal article" date="2011" name="J. Bacteriol.">
        <title>Complete genome sequence of 'Vulcanisaeta moutnovskia' strain 768-28, a novel member of the hyperthermophilic crenarchaeal genus vulcanisaeta.</title>
        <authorList>
            <person name="Gumerov V.M."/>
            <person name="Mardanov A.V."/>
            <person name="Beletsky A.V."/>
            <person name="Prokofeva M.I."/>
            <person name="Bonch-Osmolovskaya E.A."/>
            <person name="Ravin N.V."/>
            <person name="Skryabin K.G."/>
        </authorList>
    </citation>
    <scope>NUCLEOTIDE SEQUENCE [LARGE SCALE GENOMIC DNA]</scope>
    <source>
        <strain evidence="2 3">768-28</strain>
    </source>
</reference>
<name>F0QUW6_VULM7</name>
<dbReference type="Proteomes" id="UP000007485">
    <property type="component" value="Chromosome"/>
</dbReference>
<dbReference type="KEGG" id="vmo:VMUT_1747"/>
<organism evidence="2 3">
    <name type="scientific">Vulcanisaeta moutnovskia (strain 768-28)</name>
    <dbReference type="NCBI Taxonomy" id="985053"/>
    <lineage>
        <taxon>Archaea</taxon>
        <taxon>Thermoproteota</taxon>
        <taxon>Thermoprotei</taxon>
        <taxon>Thermoproteales</taxon>
        <taxon>Thermoproteaceae</taxon>
        <taxon>Vulcanisaeta</taxon>
    </lineage>
</organism>
<dbReference type="RefSeq" id="WP_013605110.1">
    <property type="nucleotide sequence ID" value="NC_015151.1"/>
</dbReference>
<evidence type="ECO:0000313" key="3">
    <source>
        <dbReference type="Proteomes" id="UP000007485"/>
    </source>
</evidence>
<keyword evidence="1" id="KW-0812">Transmembrane</keyword>
<dbReference type="OrthoDB" id="29089at2157"/>
<evidence type="ECO:0000313" key="2">
    <source>
        <dbReference type="EMBL" id="ADY01948.1"/>
    </source>
</evidence>
<feature type="transmembrane region" description="Helical" evidence="1">
    <location>
        <begin position="90"/>
        <end position="114"/>
    </location>
</feature>
<dbReference type="AlphaFoldDB" id="F0QUW6"/>
<keyword evidence="3" id="KW-1185">Reference proteome</keyword>
<dbReference type="STRING" id="985053.VMUT_1747"/>
<sequence>MYRLFTYMALIRYVEFMLIVLDLAYLGILNPLNKFLIAILMTAIVYSLLAVSSYSFVINMWIVLLLVLAMTGADATLLVLAVATPPVSAIGLYTTCFINIILDILIIVIVFELIRR</sequence>
<dbReference type="EMBL" id="CP002529">
    <property type="protein sequence ID" value="ADY01948.1"/>
    <property type="molecule type" value="Genomic_DNA"/>
</dbReference>
<dbReference type="eggNOG" id="arCOG13815">
    <property type="taxonomic scope" value="Archaea"/>
</dbReference>
<dbReference type="GeneID" id="10289399"/>
<feature type="transmembrane region" description="Helical" evidence="1">
    <location>
        <begin position="35"/>
        <end position="54"/>
    </location>
</feature>
<protein>
    <submittedName>
        <fullName evidence="2">Uncharacterized protein</fullName>
    </submittedName>
</protein>
<evidence type="ECO:0000256" key="1">
    <source>
        <dbReference type="SAM" id="Phobius"/>
    </source>
</evidence>
<keyword evidence="1" id="KW-1133">Transmembrane helix</keyword>
<proteinExistence type="predicted"/>
<feature type="transmembrane region" description="Helical" evidence="1">
    <location>
        <begin position="61"/>
        <end position="84"/>
    </location>
</feature>
<feature type="transmembrane region" description="Helical" evidence="1">
    <location>
        <begin position="7"/>
        <end position="29"/>
    </location>
</feature>
<keyword evidence="1" id="KW-0472">Membrane</keyword>
<dbReference type="HOGENOM" id="CLU_2091434_0_0_2"/>
<accession>F0QUW6</accession>